<comment type="caution">
    <text evidence="11">The sequence shown here is derived from an EMBL/GenBank/DDBJ whole genome shotgun (WGS) entry which is preliminary data.</text>
</comment>
<dbReference type="PANTHER" id="PTHR24404">
    <property type="entry name" value="ZINC FINGER PROTEIN"/>
    <property type="match status" value="1"/>
</dbReference>
<dbReference type="SMART" id="SM00355">
    <property type="entry name" value="ZnF_C2H2"/>
    <property type="match status" value="2"/>
</dbReference>
<dbReference type="Proteomes" id="UP001162483">
    <property type="component" value="Unassembled WGS sequence"/>
</dbReference>
<proteinExistence type="predicted"/>
<accession>A0ABN9FI31</accession>
<feature type="region of interest" description="Disordered" evidence="9">
    <location>
        <begin position="132"/>
        <end position="186"/>
    </location>
</feature>
<keyword evidence="3" id="KW-0677">Repeat</keyword>
<dbReference type="InterPro" id="IPR036236">
    <property type="entry name" value="Znf_C2H2_sf"/>
</dbReference>
<evidence type="ECO:0000256" key="3">
    <source>
        <dbReference type="ARBA" id="ARBA00022737"/>
    </source>
</evidence>
<feature type="compositionally biased region" description="Basic and acidic residues" evidence="9">
    <location>
        <begin position="147"/>
        <end position="171"/>
    </location>
</feature>
<evidence type="ECO:0000259" key="10">
    <source>
        <dbReference type="PROSITE" id="PS50157"/>
    </source>
</evidence>
<feature type="domain" description="C2H2-type" evidence="10">
    <location>
        <begin position="288"/>
        <end position="315"/>
    </location>
</feature>
<dbReference type="InterPro" id="IPR050589">
    <property type="entry name" value="Ikaros_C2H2-ZF"/>
</dbReference>
<evidence type="ECO:0000256" key="4">
    <source>
        <dbReference type="ARBA" id="ARBA00022771"/>
    </source>
</evidence>
<keyword evidence="7" id="KW-0539">Nucleus</keyword>
<dbReference type="InterPro" id="IPR013087">
    <property type="entry name" value="Znf_C2H2_type"/>
</dbReference>
<evidence type="ECO:0000313" key="12">
    <source>
        <dbReference type="Proteomes" id="UP001162483"/>
    </source>
</evidence>
<feature type="domain" description="C2H2-type" evidence="10">
    <location>
        <begin position="316"/>
        <end position="344"/>
    </location>
</feature>
<dbReference type="Gene3D" id="3.30.160.60">
    <property type="entry name" value="Classic Zinc Finger"/>
    <property type="match status" value="2"/>
</dbReference>
<gene>
    <name evidence="11" type="ORF">SPARVUS_LOCUS11850431</name>
</gene>
<dbReference type="EMBL" id="CATNWA010016764">
    <property type="protein sequence ID" value="CAI9595216.1"/>
    <property type="molecule type" value="Genomic_DNA"/>
</dbReference>
<dbReference type="Pfam" id="PF01352">
    <property type="entry name" value="KRAB"/>
    <property type="match status" value="1"/>
</dbReference>
<keyword evidence="4 8" id="KW-0863">Zinc-finger</keyword>
<keyword evidence="6" id="KW-0238">DNA-binding</keyword>
<protein>
    <recommendedName>
        <fullName evidence="10">C2H2-type domain-containing protein</fullName>
    </recommendedName>
</protein>
<dbReference type="PROSITE" id="PS50157">
    <property type="entry name" value="ZINC_FINGER_C2H2_2"/>
    <property type="match status" value="2"/>
</dbReference>
<evidence type="ECO:0000256" key="9">
    <source>
        <dbReference type="SAM" id="MobiDB-lite"/>
    </source>
</evidence>
<evidence type="ECO:0000256" key="7">
    <source>
        <dbReference type="ARBA" id="ARBA00023242"/>
    </source>
</evidence>
<sequence>MLDTLASSAMTMGHTKEQISEKILNHALEIIYLLTGEKYVIVKKKFPHCCIHPKSGGVPVKCDDVAVYFSMEEWDYVKGHKEDYQDVIMDTDAPSNTLEITENTDLELPDLHAGELQRDSYDVPDVITADASTEATTDVLPGASKAAKHDEDSEKSKKDKEESEDKGRSDSEDSEEDSSSVAESMKMDVARERSFASPFYREAMRFEMTEEIQEDGTVRPLSTEATLLDKLHPEIYRYDQNIWSISQRFICGTNNRPYNQPSIIADDDDSEVGQSPIQVPNLAEEKPYRCVACDQLFKYKSSVTRHYAVVHGVKPHQCNECGKRFSTKFNSVVHKCHPHKNKSPWGNDSSGLNS</sequence>
<keyword evidence="12" id="KW-1185">Reference proteome</keyword>
<keyword evidence="2" id="KW-0479">Metal-binding</keyword>
<dbReference type="PANTHER" id="PTHR24404:SF114">
    <property type="entry name" value="KLUMPFUSS, ISOFORM B-RELATED"/>
    <property type="match status" value="1"/>
</dbReference>
<keyword evidence="5" id="KW-0862">Zinc</keyword>
<dbReference type="SUPFAM" id="SSF109640">
    <property type="entry name" value="KRAB domain (Kruppel-associated box)"/>
    <property type="match status" value="1"/>
</dbReference>
<evidence type="ECO:0000256" key="8">
    <source>
        <dbReference type="PROSITE-ProRule" id="PRU00042"/>
    </source>
</evidence>
<organism evidence="11 12">
    <name type="scientific">Staurois parvus</name>
    <dbReference type="NCBI Taxonomy" id="386267"/>
    <lineage>
        <taxon>Eukaryota</taxon>
        <taxon>Metazoa</taxon>
        <taxon>Chordata</taxon>
        <taxon>Craniata</taxon>
        <taxon>Vertebrata</taxon>
        <taxon>Euteleostomi</taxon>
        <taxon>Amphibia</taxon>
        <taxon>Batrachia</taxon>
        <taxon>Anura</taxon>
        <taxon>Neobatrachia</taxon>
        <taxon>Ranoidea</taxon>
        <taxon>Ranidae</taxon>
        <taxon>Staurois</taxon>
    </lineage>
</organism>
<dbReference type="SUPFAM" id="SSF57667">
    <property type="entry name" value="beta-beta-alpha zinc fingers"/>
    <property type="match status" value="1"/>
</dbReference>
<dbReference type="Gene3D" id="6.10.140.140">
    <property type="match status" value="1"/>
</dbReference>
<comment type="subcellular location">
    <subcellularLocation>
        <location evidence="1">Nucleus</location>
    </subcellularLocation>
</comment>
<evidence type="ECO:0000256" key="6">
    <source>
        <dbReference type="ARBA" id="ARBA00023125"/>
    </source>
</evidence>
<evidence type="ECO:0000256" key="2">
    <source>
        <dbReference type="ARBA" id="ARBA00022723"/>
    </source>
</evidence>
<dbReference type="PROSITE" id="PS00028">
    <property type="entry name" value="ZINC_FINGER_C2H2_1"/>
    <property type="match status" value="2"/>
</dbReference>
<dbReference type="InterPro" id="IPR001909">
    <property type="entry name" value="KRAB"/>
</dbReference>
<evidence type="ECO:0000313" key="11">
    <source>
        <dbReference type="EMBL" id="CAI9595216.1"/>
    </source>
</evidence>
<evidence type="ECO:0000256" key="1">
    <source>
        <dbReference type="ARBA" id="ARBA00004123"/>
    </source>
</evidence>
<dbReference type="InterPro" id="IPR036051">
    <property type="entry name" value="KRAB_dom_sf"/>
</dbReference>
<name>A0ABN9FI31_9NEOB</name>
<reference evidence="11" key="1">
    <citation type="submission" date="2023-05" db="EMBL/GenBank/DDBJ databases">
        <authorList>
            <person name="Stuckert A."/>
        </authorList>
    </citation>
    <scope>NUCLEOTIDE SEQUENCE</scope>
</reference>
<evidence type="ECO:0000256" key="5">
    <source>
        <dbReference type="ARBA" id="ARBA00022833"/>
    </source>
</evidence>